<feature type="region of interest" description="Disordered" evidence="6">
    <location>
        <begin position="640"/>
        <end position="661"/>
    </location>
</feature>
<dbReference type="GO" id="GO:0045504">
    <property type="term" value="F:dynein heavy chain binding"/>
    <property type="evidence" value="ECO:0007669"/>
    <property type="project" value="TreeGrafter"/>
</dbReference>
<evidence type="ECO:0000256" key="1">
    <source>
        <dbReference type="ARBA" id="ARBA00004496"/>
    </source>
</evidence>
<dbReference type="GO" id="GO:0036159">
    <property type="term" value="P:inner dynein arm assembly"/>
    <property type="evidence" value="ECO:0007669"/>
    <property type="project" value="TreeGrafter"/>
</dbReference>
<reference evidence="7" key="2">
    <citation type="submission" date="2020-05" db="UniProtKB">
        <authorList>
            <consortium name="EnsemblMetazoa"/>
        </authorList>
    </citation>
    <scope>IDENTIFICATION</scope>
    <source>
        <strain evidence="7">ACHKN1017</strain>
    </source>
</reference>
<protein>
    <recommendedName>
        <fullName evidence="9">WD repeat-containing protein 63</fullName>
    </recommendedName>
</protein>
<dbReference type="SMART" id="SM00320">
    <property type="entry name" value="WD40"/>
    <property type="match status" value="3"/>
</dbReference>
<comment type="subcellular location">
    <subcellularLocation>
        <location evidence="1">Cytoplasm</location>
    </subcellularLocation>
</comment>
<keyword evidence="4" id="KW-0677">Repeat</keyword>
<dbReference type="GO" id="GO:0036156">
    <property type="term" value="C:inner dynein arm"/>
    <property type="evidence" value="ECO:0007669"/>
    <property type="project" value="TreeGrafter"/>
</dbReference>
<feature type="compositionally biased region" description="Low complexity" evidence="6">
    <location>
        <begin position="643"/>
        <end position="661"/>
    </location>
</feature>
<dbReference type="GO" id="GO:0045503">
    <property type="term" value="F:dynein light chain binding"/>
    <property type="evidence" value="ECO:0007669"/>
    <property type="project" value="TreeGrafter"/>
</dbReference>
<reference evidence="8" key="1">
    <citation type="submission" date="2013-03" db="EMBL/GenBank/DDBJ databases">
        <title>The Genome Sequence of Anopheles christyi ACHKN1017.</title>
        <authorList>
            <consortium name="The Broad Institute Genomics Platform"/>
            <person name="Neafsey D.E."/>
            <person name="Besansky N."/>
            <person name="Walker B."/>
            <person name="Young S.K."/>
            <person name="Zeng Q."/>
            <person name="Gargeya S."/>
            <person name="Fitzgerald M."/>
            <person name="Haas B."/>
            <person name="Abouelleil A."/>
            <person name="Allen A.W."/>
            <person name="Alvarado L."/>
            <person name="Arachchi H.M."/>
            <person name="Berlin A.M."/>
            <person name="Chapman S.B."/>
            <person name="Gainer-Dewar J."/>
            <person name="Goldberg J."/>
            <person name="Griggs A."/>
            <person name="Gujja S."/>
            <person name="Hansen M."/>
            <person name="Howarth C."/>
            <person name="Imamovic A."/>
            <person name="Ireland A."/>
            <person name="Larimer J."/>
            <person name="McCowan C."/>
            <person name="Murphy C."/>
            <person name="Pearson M."/>
            <person name="Poon T.W."/>
            <person name="Priest M."/>
            <person name="Roberts A."/>
            <person name="Saif S."/>
            <person name="Shea T."/>
            <person name="Sisk P."/>
            <person name="Sykes S."/>
            <person name="Wortman J."/>
            <person name="Nusbaum C."/>
            <person name="Birren B."/>
        </authorList>
    </citation>
    <scope>NUCLEOTIDE SEQUENCE [LARGE SCALE GENOMIC DNA]</scope>
    <source>
        <strain evidence="8">ACHKN1017</strain>
    </source>
</reference>
<dbReference type="EnsemblMetazoa" id="ACHR008012-RA">
    <property type="protein sequence ID" value="ACHR008012-PA"/>
    <property type="gene ID" value="ACHR008012"/>
</dbReference>
<evidence type="ECO:0000256" key="2">
    <source>
        <dbReference type="ARBA" id="ARBA00022490"/>
    </source>
</evidence>
<organism evidence="7 8">
    <name type="scientific">Anopheles christyi</name>
    <dbReference type="NCBI Taxonomy" id="43041"/>
    <lineage>
        <taxon>Eukaryota</taxon>
        <taxon>Metazoa</taxon>
        <taxon>Ecdysozoa</taxon>
        <taxon>Arthropoda</taxon>
        <taxon>Hexapoda</taxon>
        <taxon>Insecta</taxon>
        <taxon>Pterygota</taxon>
        <taxon>Neoptera</taxon>
        <taxon>Endopterygota</taxon>
        <taxon>Diptera</taxon>
        <taxon>Nematocera</taxon>
        <taxon>Culicoidea</taxon>
        <taxon>Culicidae</taxon>
        <taxon>Anophelinae</taxon>
        <taxon>Anopheles</taxon>
    </lineage>
</organism>
<evidence type="ECO:0000256" key="6">
    <source>
        <dbReference type="SAM" id="MobiDB-lite"/>
    </source>
</evidence>
<dbReference type="AlphaFoldDB" id="A0A182KB75"/>
<dbReference type="InterPro" id="IPR001680">
    <property type="entry name" value="WD40_rpt"/>
</dbReference>
<feature type="compositionally biased region" description="Gly residues" evidence="6">
    <location>
        <begin position="524"/>
        <end position="541"/>
    </location>
</feature>
<feature type="region of interest" description="Disordered" evidence="6">
    <location>
        <begin position="519"/>
        <end position="543"/>
    </location>
</feature>
<feature type="compositionally biased region" description="Basic and acidic residues" evidence="6">
    <location>
        <begin position="478"/>
        <end position="490"/>
    </location>
</feature>
<evidence type="ECO:0000256" key="4">
    <source>
        <dbReference type="ARBA" id="ARBA00022737"/>
    </source>
</evidence>
<keyword evidence="8" id="KW-1185">Reference proteome</keyword>
<dbReference type="Gene3D" id="2.130.10.10">
    <property type="entry name" value="YVTN repeat-like/Quinoprotein amine dehydrogenase"/>
    <property type="match status" value="2"/>
</dbReference>
<accession>A0A182KB75</accession>
<sequence>MAQLKSSSSNEAKGDTFSRHNFEPDDEEVSMIFGFEESDARQKLHSFPKCSRLVISPDLQAELGMEIGSAVSVEHPWKELKKEMLEDQLPGKTKVQRQLKDKLKDMEPGRMILVGYLPDQSTEEEDLFAVFTDNKETREARELIRRLELVERLSAAAAMRKKARRWLTGGSEQDVENFIPLKRTNVVNVESQSIFPAQRASTYRFKVRMVADARDGYVELVPKTVFRNIVRKSIDFGVQLRPEKVHKYQQTDPTFPTNAWSQYLYEIGSEPRIATVSTATTGSGPTQVSQPVCPSGHVEQLLQTLEFNQIDMYRNDYPIISRHKSIAKYETPAVEETMCFMDRSTCANRHVSAIEWHPQLAGTFVAAYVHHIPSIQMTVPRAGTADAELEGMVGMRTIPTGATVGAAGREDAVNWLVFEKCPVLAWNFEESLVPRLWFDSPREVTALSFCPYDGRLLVGGLSSGQLAIWELTEAQLEHTGRRTHSKEPKQHGQPHPTPEMYRSEIKLLLGNANSTNRLARGQAGCTGGQQGASLADGGGGAAAAPEMPWHVRPAVISALERSARKPITVIRWLPQNYHCAPTGQLRANSAEDGAGRFLLTAALDGTVSLWNLDLHVPATLSAHAQDKEKGVGGELDSAGGVTAGNSTIATNSTTTTGEPSTRGLARLNHVFHPTYRVRCELPIVTLALDEQPISLRSGGGLPGGFQLPPVICHQAFIAGTLLGGLFWGKWEGYEFDQGAIVNEEPVRDQDTFAAVHNGPLVAIARNTFVPDVLLTAGGSVLALWTADCRQSPIFWRVKPAAVTACVWSLDRPSVFFVGLANGDLEIWDLQIHTSTACVTLNLGANVLSIITQQQHRRIPQRHLAVADGSCNVRLLSIPAAFAEMRPGERRRFRQLVRAELARKHDQDAWVQRYYEQNREQIEAKLQTEREARELAERLEVEKQEHDDFLRRQAIEEAKKKAIRDAEKRVDLSRRLEGRWRSRYYRALIRTMMARRHLSPELLAKQMHPERERRRYDLRKRATIGESVAAAPDDYRRVQQTLEAGGKPDRNKGAAPSLTADGARLRETVRARFREELSDYPRVSWEAKEVLRNFRLPAELDSVVHIVAQGRARRELVLSDDHGNLEHLQAYLAKQTARGSAAGCVDEPANGDGTESTVTNGSPEGRRTVGLQRARSVTFIDDVPKPSPDLQG</sequence>
<dbReference type="SUPFAM" id="SSF50978">
    <property type="entry name" value="WD40 repeat-like"/>
    <property type="match status" value="1"/>
</dbReference>
<evidence type="ECO:0000256" key="5">
    <source>
        <dbReference type="SAM" id="Coils"/>
    </source>
</evidence>
<feature type="region of interest" description="Disordered" evidence="6">
    <location>
        <begin position="1"/>
        <end position="23"/>
    </location>
</feature>
<evidence type="ECO:0008006" key="9">
    <source>
        <dbReference type="Google" id="ProtNLM"/>
    </source>
</evidence>
<proteinExistence type="predicted"/>
<evidence type="ECO:0000313" key="7">
    <source>
        <dbReference type="EnsemblMetazoa" id="ACHR008012-PA"/>
    </source>
</evidence>
<evidence type="ECO:0000256" key="3">
    <source>
        <dbReference type="ARBA" id="ARBA00022574"/>
    </source>
</evidence>
<feature type="coiled-coil region" evidence="5">
    <location>
        <begin position="917"/>
        <end position="951"/>
    </location>
</feature>
<dbReference type="Proteomes" id="UP000075881">
    <property type="component" value="Unassembled WGS sequence"/>
</dbReference>
<keyword evidence="2" id="KW-0963">Cytoplasm</keyword>
<evidence type="ECO:0000313" key="8">
    <source>
        <dbReference type="Proteomes" id="UP000075881"/>
    </source>
</evidence>
<feature type="compositionally biased region" description="Polar residues" evidence="6">
    <location>
        <begin position="1"/>
        <end position="11"/>
    </location>
</feature>
<name>A0A182KB75_9DIPT</name>
<feature type="region of interest" description="Disordered" evidence="6">
    <location>
        <begin position="1141"/>
        <end position="1172"/>
    </location>
</feature>
<dbReference type="VEuPathDB" id="VectorBase:ACHR008012"/>
<dbReference type="STRING" id="43041.A0A182KB75"/>
<keyword evidence="3" id="KW-0853">WD repeat</keyword>
<dbReference type="InterPro" id="IPR036322">
    <property type="entry name" value="WD40_repeat_dom_sf"/>
</dbReference>
<keyword evidence="5" id="KW-0175">Coiled coil</keyword>
<dbReference type="InterPro" id="IPR050687">
    <property type="entry name" value="Dynein_IC"/>
</dbReference>
<feature type="region of interest" description="Disordered" evidence="6">
    <location>
        <begin position="478"/>
        <end position="498"/>
    </location>
</feature>
<dbReference type="PANTHER" id="PTHR12442">
    <property type="entry name" value="DYNEIN INTERMEDIATE CHAIN"/>
    <property type="match status" value="1"/>
</dbReference>
<feature type="compositionally biased region" description="Polar residues" evidence="6">
    <location>
        <begin position="1152"/>
        <end position="1161"/>
    </location>
</feature>
<feature type="compositionally biased region" description="Basic and acidic residues" evidence="6">
    <location>
        <begin position="12"/>
        <end position="23"/>
    </location>
</feature>
<dbReference type="PANTHER" id="PTHR12442:SF5">
    <property type="entry name" value="DYNEIN AXONEMAL INTERMEDIATE CHAIN 3"/>
    <property type="match status" value="1"/>
</dbReference>
<dbReference type="GO" id="GO:0060294">
    <property type="term" value="P:cilium movement involved in cell motility"/>
    <property type="evidence" value="ECO:0007669"/>
    <property type="project" value="TreeGrafter"/>
</dbReference>
<dbReference type="InterPro" id="IPR015943">
    <property type="entry name" value="WD40/YVTN_repeat-like_dom_sf"/>
</dbReference>